<organism evidence="1">
    <name type="scientific">Anguilla anguilla</name>
    <name type="common">European freshwater eel</name>
    <name type="synonym">Muraena anguilla</name>
    <dbReference type="NCBI Taxonomy" id="7936"/>
    <lineage>
        <taxon>Eukaryota</taxon>
        <taxon>Metazoa</taxon>
        <taxon>Chordata</taxon>
        <taxon>Craniata</taxon>
        <taxon>Vertebrata</taxon>
        <taxon>Euteleostomi</taxon>
        <taxon>Actinopterygii</taxon>
        <taxon>Neopterygii</taxon>
        <taxon>Teleostei</taxon>
        <taxon>Anguilliformes</taxon>
        <taxon>Anguillidae</taxon>
        <taxon>Anguilla</taxon>
    </lineage>
</organism>
<reference evidence="1" key="1">
    <citation type="submission" date="2014-11" db="EMBL/GenBank/DDBJ databases">
        <authorList>
            <person name="Amaro Gonzalez C."/>
        </authorList>
    </citation>
    <scope>NUCLEOTIDE SEQUENCE</scope>
</reference>
<sequence>MWLLGKSIVVFIAALSTQAISEVLS</sequence>
<evidence type="ECO:0000313" key="1">
    <source>
        <dbReference type="EMBL" id="JAH50203.1"/>
    </source>
</evidence>
<accession>A0A0E9TBV2</accession>
<protein>
    <submittedName>
        <fullName evidence="1">Uncharacterized protein</fullName>
    </submittedName>
</protein>
<dbReference type="AlphaFoldDB" id="A0A0E9TBV2"/>
<dbReference type="EMBL" id="GBXM01058374">
    <property type="protein sequence ID" value="JAH50203.1"/>
    <property type="molecule type" value="Transcribed_RNA"/>
</dbReference>
<reference evidence="1" key="2">
    <citation type="journal article" date="2015" name="Fish Shellfish Immunol.">
        <title>Early steps in the European eel (Anguilla anguilla)-Vibrio vulnificus interaction in the gills: Role of the RtxA13 toxin.</title>
        <authorList>
            <person name="Callol A."/>
            <person name="Pajuelo D."/>
            <person name="Ebbesson L."/>
            <person name="Teles M."/>
            <person name="MacKenzie S."/>
            <person name="Amaro C."/>
        </authorList>
    </citation>
    <scope>NUCLEOTIDE SEQUENCE</scope>
</reference>
<proteinExistence type="predicted"/>
<name>A0A0E9TBV2_ANGAN</name>